<dbReference type="SMART" id="SM00238">
    <property type="entry name" value="BIR"/>
    <property type="match status" value="2"/>
</dbReference>
<evidence type="ECO:0000256" key="2">
    <source>
        <dbReference type="ARBA" id="ARBA00022833"/>
    </source>
</evidence>
<dbReference type="OrthoDB" id="2196114at2759"/>
<feature type="compositionally biased region" description="Polar residues" evidence="3">
    <location>
        <begin position="276"/>
        <end position="287"/>
    </location>
</feature>
<dbReference type="AlphaFoldDB" id="A0A9W8Y9P2"/>
<keyword evidence="5" id="KW-1185">Reference proteome</keyword>
<dbReference type="PANTHER" id="PTHR46771">
    <property type="entry name" value="DETERIN"/>
    <property type="match status" value="1"/>
</dbReference>
<feature type="compositionally biased region" description="Basic residues" evidence="3">
    <location>
        <begin position="216"/>
        <end position="228"/>
    </location>
</feature>
<dbReference type="CDD" id="cd00022">
    <property type="entry name" value="BIR"/>
    <property type="match status" value="2"/>
</dbReference>
<gene>
    <name evidence="4" type="ORF">N0V83_004732</name>
</gene>
<evidence type="ECO:0008006" key="6">
    <source>
        <dbReference type="Google" id="ProtNLM"/>
    </source>
</evidence>
<dbReference type="PANTHER" id="PTHR46771:SF5">
    <property type="entry name" value="DETERIN"/>
    <property type="match status" value="1"/>
</dbReference>
<dbReference type="Pfam" id="PF00653">
    <property type="entry name" value="BIR"/>
    <property type="match status" value="2"/>
</dbReference>
<dbReference type="PROSITE" id="PS50143">
    <property type="entry name" value="BIR_REPEAT_2"/>
    <property type="match status" value="2"/>
</dbReference>
<feature type="compositionally biased region" description="Polar residues" evidence="3">
    <location>
        <begin position="303"/>
        <end position="314"/>
    </location>
</feature>
<dbReference type="InterPro" id="IPR051190">
    <property type="entry name" value="Baculoviral_IAP"/>
</dbReference>
<dbReference type="InterPro" id="IPR001370">
    <property type="entry name" value="BIR_rpt"/>
</dbReference>
<organism evidence="4 5">
    <name type="scientific">Neocucurbitaria cava</name>
    <dbReference type="NCBI Taxonomy" id="798079"/>
    <lineage>
        <taxon>Eukaryota</taxon>
        <taxon>Fungi</taxon>
        <taxon>Dikarya</taxon>
        <taxon>Ascomycota</taxon>
        <taxon>Pezizomycotina</taxon>
        <taxon>Dothideomycetes</taxon>
        <taxon>Pleosporomycetidae</taxon>
        <taxon>Pleosporales</taxon>
        <taxon>Pleosporineae</taxon>
        <taxon>Cucurbitariaceae</taxon>
        <taxon>Neocucurbitaria</taxon>
    </lineage>
</organism>
<dbReference type="Proteomes" id="UP001140560">
    <property type="component" value="Unassembled WGS sequence"/>
</dbReference>
<dbReference type="Gene3D" id="1.10.1170.10">
    <property type="entry name" value="Inhibitor Of Apoptosis Protein (2mihbC-IAP-1), Chain A"/>
    <property type="match status" value="2"/>
</dbReference>
<name>A0A9W8Y9P2_9PLEO</name>
<feature type="compositionally biased region" description="Basic residues" evidence="3">
    <location>
        <begin position="22"/>
        <end position="35"/>
    </location>
</feature>
<sequence length="545" mass="59140">MDASLASLQARLATFQTSTSTKSRRTSSRSKKAGAKSKAAWPLASPSAQDLAYAGFVWKPTTASPDNVQCYFCECQLDGWEESDVPAFEHLTHSPSCGYAVVTCIRLRNGDPGRVEEDPTSEAMVSARRATFGELWPLDSSEGYPSSDQMVHAGWYYDPADGATDGVTCAYCNLSLDAWDVGDNPMEEHRRRSPDCLFFTLFQLYNAPAEPEPVKKAKRTSTKAKRTSTRSSTASTASKTTRRKKRTSEQATDDLEAFSEIPPAKKPTRGKKRASEQPTSEIESSSEVPAIKKPTRGKKRASEQATNELESFSEVSAVKKPTRGKKRASEQATDDLEAFSEMSQPARKRIRSSSISSFPDDLAVGTPKKTPTEFKSTAVSSFQMSSLPASLAVGTPKKTPTHLKDTGVADFEMSSLPGDLLVGTPKKTPTMMRDAEGASDSQAWQPTDMEAFFSDQTDPRGFLNDVVVDGGLDEVAAAGASPADLHAAVSAGLTAQEKGMSVEQWVLYNATRGEEKLRVACERQILAFQAEGRRALGLLESIPTY</sequence>
<keyword evidence="1" id="KW-0479">Metal-binding</keyword>
<proteinExistence type="predicted"/>
<dbReference type="EMBL" id="JAPEUY010000007">
    <property type="protein sequence ID" value="KAJ4371514.1"/>
    <property type="molecule type" value="Genomic_DNA"/>
</dbReference>
<feature type="region of interest" description="Disordered" evidence="3">
    <location>
        <begin position="16"/>
        <end position="39"/>
    </location>
</feature>
<feature type="region of interest" description="Disordered" evidence="3">
    <location>
        <begin position="211"/>
        <end position="371"/>
    </location>
</feature>
<evidence type="ECO:0000256" key="3">
    <source>
        <dbReference type="SAM" id="MobiDB-lite"/>
    </source>
</evidence>
<protein>
    <recommendedName>
        <fullName evidence="6">Inhibitor of apoptosis repeat-containing protein</fullName>
    </recommendedName>
</protein>
<dbReference type="GO" id="GO:0046872">
    <property type="term" value="F:metal ion binding"/>
    <property type="evidence" value="ECO:0007669"/>
    <property type="project" value="UniProtKB-KW"/>
</dbReference>
<evidence type="ECO:0000313" key="5">
    <source>
        <dbReference type="Proteomes" id="UP001140560"/>
    </source>
</evidence>
<accession>A0A9W8Y9P2</accession>
<evidence type="ECO:0000256" key="1">
    <source>
        <dbReference type="ARBA" id="ARBA00022723"/>
    </source>
</evidence>
<dbReference type="SUPFAM" id="SSF57924">
    <property type="entry name" value="Inhibitor of apoptosis (IAP) repeat"/>
    <property type="match status" value="2"/>
</dbReference>
<comment type="caution">
    <text evidence="4">The sequence shown here is derived from an EMBL/GenBank/DDBJ whole genome shotgun (WGS) entry which is preliminary data.</text>
</comment>
<feature type="compositionally biased region" description="Low complexity" evidence="3">
    <location>
        <begin position="229"/>
        <end position="239"/>
    </location>
</feature>
<keyword evidence="2" id="KW-0862">Zinc</keyword>
<evidence type="ECO:0000313" key="4">
    <source>
        <dbReference type="EMBL" id="KAJ4371514.1"/>
    </source>
</evidence>
<reference evidence="4" key="1">
    <citation type="submission" date="2022-10" db="EMBL/GenBank/DDBJ databases">
        <title>Tapping the CABI collections for fungal endophytes: first genome assemblies for Collariella, Neodidymelliopsis, Ascochyta clinopodiicola, Didymella pomorum, Didymosphaeria variabile, Neocosmospora piperis and Neocucurbitaria cava.</title>
        <authorList>
            <person name="Hill R."/>
        </authorList>
    </citation>
    <scope>NUCLEOTIDE SEQUENCE</scope>
    <source>
        <strain evidence="4">IMI 356814</strain>
    </source>
</reference>